<evidence type="ECO:0000256" key="4">
    <source>
        <dbReference type="ARBA" id="ARBA00022525"/>
    </source>
</evidence>
<gene>
    <name evidence="7" type="ORF">PHJA_000105300</name>
</gene>
<proteinExistence type="inferred from homology"/>
<protein>
    <recommendedName>
        <fullName evidence="6">S-protein homolog</fullName>
    </recommendedName>
</protein>
<accession>A0A830B3Q8</accession>
<evidence type="ECO:0000256" key="6">
    <source>
        <dbReference type="RuleBase" id="RU367044"/>
    </source>
</evidence>
<keyword evidence="4 6" id="KW-0964">Secreted</keyword>
<comment type="caution">
    <text evidence="7">The sequence shown here is derived from an EMBL/GenBank/DDBJ whole genome shotgun (WGS) entry which is preliminary data.</text>
</comment>
<dbReference type="GO" id="GO:0005576">
    <property type="term" value="C:extracellular region"/>
    <property type="evidence" value="ECO:0007669"/>
    <property type="project" value="UniProtKB-SubCell"/>
</dbReference>
<dbReference type="AlphaFoldDB" id="A0A830B3Q8"/>
<dbReference type="Pfam" id="PF05938">
    <property type="entry name" value="Self-incomp_S1"/>
    <property type="match status" value="1"/>
</dbReference>
<comment type="subcellular location">
    <subcellularLocation>
        <location evidence="1 6">Secreted</location>
    </subcellularLocation>
</comment>
<evidence type="ECO:0000313" key="8">
    <source>
        <dbReference type="Proteomes" id="UP000653305"/>
    </source>
</evidence>
<evidence type="ECO:0000313" key="7">
    <source>
        <dbReference type="EMBL" id="GFP79618.1"/>
    </source>
</evidence>
<keyword evidence="8" id="KW-1185">Reference proteome</keyword>
<organism evidence="7 8">
    <name type="scientific">Phtheirospermum japonicum</name>
    <dbReference type="NCBI Taxonomy" id="374723"/>
    <lineage>
        <taxon>Eukaryota</taxon>
        <taxon>Viridiplantae</taxon>
        <taxon>Streptophyta</taxon>
        <taxon>Embryophyta</taxon>
        <taxon>Tracheophyta</taxon>
        <taxon>Spermatophyta</taxon>
        <taxon>Magnoliopsida</taxon>
        <taxon>eudicotyledons</taxon>
        <taxon>Gunneridae</taxon>
        <taxon>Pentapetalae</taxon>
        <taxon>asterids</taxon>
        <taxon>lamiids</taxon>
        <taxon>Lamiales</taxon>
        <taxon>Orobanchaceae</taxon>
        <taxon>Orobanchaceae incertae sedis</taxon>
        <taxon>Phtheirospermum</taxon>
    </lineage>
</organism>
<comment type="similarity">
    <text evidence="2 6">Belongs to the plant self-incompatibility (S1) protein family.</text>
</comment>
<evidence type="ECO:0000256" key="3">
    <source>
        <dbReference type="ARBA" id="ARBA00022471"/>
    </source>
</evidence>
<dbReference type="GO" id="GO:0060320">
    <property type="term" value="P:rejection of self pollen"/>
    <property type="evidence" value="ECO:0007669"/>
    <property type="project" value="UniProtKB-KW"/>
</dbReference>
<dbReference type="EMBL" id="BMAC01000010">
    <property type="protein sequence ID" value="GFP79618.1"/>
    <property type="molecule type" value="Genomic_DNA"/>
</dbReference>
<dbReference type="OrthoDB" id="1096418at2759"/>
<keyword evidence="3 6" id="KW-0713">Self-incompatibility</keyword>
<name>A0A830B3Q8_9LAMI</name>
<reference evidence="7" key="1">
    <citation type="submission" date="2020-07" db="EMBL/GenBank/DDBJ databases">
        <title>Ethylene signaling mediates host invasion by parasitic plants.</title>
        <authorList>
            <person name="Yoshida S."/>
        </authorList>
    </citation>
    <scope>NUCLEOTIDE SEQUENCE</scope>
    <source>
        <strain evidence="7">Okayama</strain>
    </source>
</reference>
<evidence type="ECO:0000256" key="5">
    <source>
        <dbReference type="ARBA" id="ARBA00022729"/>
    </source>
</evidence>
<evidence type="ECO:0000256" key="1">
    <source>
        <dbReference type="ARBA" id="ARBA00004613"/>
    </source>
</evidence>
<dbReference type="InterPro" id="IPR010264">
    <property type="entry name" value="Self-incomp_S1"/>
</dbReference>
<dbReference type="PANTHER" id="PTHR31232">
    <property type="match status" value="1"/>
</dbReference>
<dbReference type="PANTHER" id="PTHR31232:SF155">
    <property type="entry name" value="PLANT SELF-INCOMPATIBILITY PROTEIN S1 FAMILY"/>
    <property type="match status" value="1"/>
</dbReference>
<keyword evidence="5" id="KW-0732">Signal</keyword>
<evidence type="ECO:0000256" key="2">
    <source>
        <dbReference type="ARBA" id="ARBA00005581"/>
    </source>
</evidence>
<dbReference type="Proteomes" id="UP000653305">
    <property type="component" value="Unassembled WGS sequence"/>
</dbReference>
<sequence>MTIEAFFEGCWFGGEYSVSIENRIFVYPETNIPLKIHCASKETELWFYNVSQSKNAYWDVCMNIWRTTMFFCHFWWGDKQAVFEVFNYKISETCQTNHCLWIVGADGIALVGSRDYHKIDFYYWQSKEDR</sequence>